<evidence type="ECO:0000313" key="5">
    <source>
        <dbReference type="EMBL" id="KAL0483278.1"/>
    </source>
</evidence>
<dbReference type="PROSITE" id="PS50893">
    <property type="entry name" value="ABC_TRANSPORTER_2"/>
    <property type="match status" value="2"/>
</dbReference>
<protein>
    <recommendedName>
        <fullName evidence="4">ABC transporter domain-containing protein</fullName>
    </recommendedName>
</protein>
<dbReference type="PANTHER" id="PTHR42855:SF2">
    <property type="entry name" value="DRUG RESISTANCE ABC TRANSPORTER,ATP-BINDING PROTEIN"/>
    <property type="match status" value="1"/>
</dbReference>
<dbReference type="FunFam" id="3.40.50.300:FF:000011">
    <property type="entry name" value="Putative ABC transporter ATP-binding component"/>
    <property type="match status" value="1"/>
</dbReference>
<dbReference type="GO" id="GO:0016887">
    <property type="term" value="F:ATP hydrolysis activity"/>
    <property type="evidence" value="ECO:0007669"/>
    <property type="project" value="InterPro"/>
</dbReference>
<sequence length="531" mass="60508">MKTPGIIMSNVCLSFEKKLLFDDLDFSLLIGDKVTIVGENGCGKTTLLRLLSGADYFYSGSIEKEGRIGYLPQHFEELDGDEPAIITILRFLESPEIQTFLKQPFEPLSPEWYQELNSLGGHDIFRQANLIGLSNSLLEQPFKLLSGGEKTKSMLCALSIMELDIILLDEPTNHLDAQGIQWLESYLKNFEGSVVMVTHDRSIINAVSNRISELSPHSKKFVHFKGGYDHYLEQEEKKRQRLIQERQLQEKELKTLKQKSIQLRGKMKDRKMRDESDRDKLSYNNQEHRVQKGTTKAYNQLTRKQEHLTDALVEVIPERSKISFGFEQEETVSSCIQVENISKTFSEQPLFQDISFTLVSGDVLVVQGPNGSGKSTLMNILMDQIKADQGEVSINGVVGYLDQEQENLPLEKSAVQLLMEDPLINATKSHAIYRLSHFGIYTWHDLKSPLKELSVGCRRKAQLCQMIMRKSTILLLDEPTNHIDFPSLEVIEEALLDFPGIIIAATHDRYFTEKFGERILNLSDYKANLSE</sequence>
<evidence type="ECO:0000259" key="4">
    <source>
        <dbReference type="PROSITE" id="PS50893"/>
    </source>
</evidence>
<dbReference type="GO" id="GO:0005524">
    <property type="term" value="F:ATP binding"/>
    <property type="evidence" value="ECO:0007669"/>
    <property type="project" value="UniProtKB-KW"/>
</dbReference>
<dbReference type="InterPro" id="IPR003593">
    <property type="entry name" value="AAA+_ATPase"/>
</dbReference>
<organism evidence="5 6">
    <name type="scientific">Acrasis kona</name>
    <dbReference type="NCBI Taxonomy" id="1008807"/>
    <lineage>
        <taxon>Eukaryota</taxon>
        <taxon>Discoba</taxon>
        <taxon>Heterolobosea</taxon>
        <taxon>Tetramitia</taxon>
        <taxon>Eutetramitia</taxon>
        <taxon>Acrasidae</taxon>
        <taxon>Acrasis</taxon>
    </lineage>
</organism>
<dbReference type="InterPro" id="IPR051309">
    <property type="entry name" value="ABCF_ATPase"/>
</dbReference>
<dbReference type="Pfam" id="PF00005">
    <property type="entry name" value="ABC_tran"/>
    <property type="match status" value="2"/>
</dbReference>
<keyword evidence="1" id="KW-0547">Nucleotide-binding</keyword>
<keyword evidence="2" id="KW-0067">ATP-binding</keyword>
<evidence type="ECO:0000256" key="2">
    <source>
        <dbReference type="ARBA" id="ARBA00022840"/>
    </source>
</evidence>
<gene>
    <name evidence="5" type="ORF">AKO1_014608</name>
</gene>
<accession>A0AAW2Z2Q9</accession>
<evidence type="ECO:0000313" key="6">
    <source>
        <dbReference type="Proteomes" id="UP001431209"/>
    </source>
</evidence>
<feature type="region of interest" description="Disordered" evidence="3">
    <location>
        <begin position="262"/>
        <end position="291"/>
    </location>
</feature>
<keyword evidence="6" id="KW-1185">Reference proteome</keyword>
<dbReference type="SUPFAM" id="SSF52540">
    <property type="entry name" value="P-loop containing nucleoside triphosphate hydrolases"/>
    <property type="match status" value="2"/>
</dbReference>
<feature type="domain" description="ABC transporter" evidence="4">
    <location>
        <begin position="6"/>
        <end position="250"/>
    </location>
</feature>
<dbReference type="EMBL" id="JAOPGA020000947">
    <property type="protein sequence ID" value="KAL0483278.1"/>
    <property type="molecule type" value="Genomic_DNA"/>
</dbReference>
<dbReference type="InterPro" id="IPR003439">
    <property type="entry name" value="ABC_transporter-like_ATP-bd"/>
</dbReference>
<feature type="compositionally biased region" description="Basic and acidic residues" evidence="3">
    <location>
        <begin position="271"/>
        <end position="290"/>
    </location>
</feature>
<reference evidence="5 6" key="1">
    <citation type="submission" date="2024-03" db="EMBL/GenBank/DDBJ databases">
        <title>The Acrasis kona genome and developmental transcriptomes reveal deep origins of eukaryotic multicellular pathways.</title>
        <authorList>
            <person name="Sheikh S."/>
            <person name="Fu C.-J."/>
            <person name="Brown M.W."/>
            <person name="Baldauf S.L."/>
        </authorList>
    </citation>
    <scope>NUCLEOTIDE SEQUENCE [LARGE SCALE GENOMIC DNA]</scope>
    <source>
        <strain evidence="5 6">ATCC MYA-3509</strain>
    </source>
</reference>
<dbReference type="SMART" id="SM00382">
    <property type="entry name" value="AAA"/>
    <property type="match status" value="2"/>
</dbReference>
<dbReference type="Proteomes" id="UP001431209">
    <property type="component" value="Unassembled WGS sequence"/>
</dbReference>
<feature type="domain" description="ABC transporter" evidence="4">
    <location>
        <begin position="336"/>
        <end position="530"/>
    </location>
</feature>
<dbReference type="AlphaFoldDB" id="A0AAW2Z2Q9"/>
<evidence type="ECO:0000256" key="3">
    <source>
        <dbReference type="SAM" id="MobiDB-lite"/>
    </source>
</evidence>
<proteinExistence type="predicted"/>
<comment type="caution">
    <text evidence="5">The sequence shown here is derived from an EMBL/GenBank/DDBJ whole genome shotgun (WGS) entry which is preliminary data.</text>
</comment>
<name>A0AAW2Z2Q9_9EUKA</name>
<dbReference type="PANTHER" id="PTHR42855">
    <property type="entry name" value="ABC TRANSPORTER ATP-BINDING SUBUNIT"/>
    <property type="match status" value="1"/>
</dbReference>
<dbReference type="InterPro" id="IPR027417">
    <property type="entry name" value="P-loop_NTPase"/>
</dbReference>
<dbReference type="CDD" id="cd03221">
    <property type="entry name" value="ABCF_EF-3"/>
    <property type="match status" value="2"/>
</dbReference>
<dbReference type="Gene3D" id="3.40.50.300">
    <property type="entry name" value="P-loop containing nucleotide triphosphate hydrolases"/>
    <property type="match status" value="2"/>
</dbReference>
<evidence type="ECO:0000256" key="1">
    <source>
        <dbReference type="ARBA" id="ARBA00022741"/>
    </source>
</evidence>